<accession>A0ABV8T5J3</accession>
<name>A0ABV8T5J3_9GAMM</name>
<comment type="caution">
    <text evidence="2">The sequence shown here is derived from an EMBL/GenBank/DDBJ whole genome shotgun (WGS) entry which is preliminary data.</text>
</comment>
<evidence type="ECO:0008006" key="4">
    <source>
        <dbReference type="Google" id="ProtNLM"/>
    </source>
</evidence>
<gene>
    <name evidence="2" type="ORF">ACFPN2_34425</name>
</gene>
<dbReference type="EMBL" id="JBHSDU010000015">
    <property type="protein sequence ID" value="MFC4314213.1"/>
    <property type="molecule type" value="Genomic_DNA"/>
</dbReference>
<dbReference type="Proteomes" id="UP001595904">
    <property type="component" value="Unassembled WGS sequence"/>
</dbReference>
<dbReference type="InterPro" id="IPR006311">
    <property type="entry name" value="TAT_signal"/>
</dbReference>
<proteinExistence type="predicted"/>
<evidence type="ECO:0000313" key="3">
    <source>
        <dbReference type="Proteomes" id="UP001595904"/>
    </source>
</evidence>
<organism evidence="2 3">
    <name type="scientific">Steroidobacter flavus</name>
    <dbReference type="NCBI Taxonomy" id="1842136"/>
    <lineage>
        <taxon>Bacteria</taxon>
        <taxon>Pseudomonadati</taxon>
        <taxon>Pseudomonadota</taxon>
        <taxon>Gammaproteobacteria</taxon>
        <taxon>Steroidobacterales</taxon>
        <taxon>Steroidobacteraceae</taxon>
        <taxon>Steroidobacter</taxon>
    </lineage>
</organism>
<dbReference type="RefSeq" id="WP_380605211.1">
    <property type="nucleotide sequence ID" value="NZ_JBHSDU010000015.1"/>
</dbReference>
<protein>
    <recommendedName>
        <fullName evidence="4">Peptidase M28 domain-containing protein</fullName>
    </recommendedName>
</protein>
<feature type="chain" id="PRO_5046595475" description="Peptidase M28 domain-containing protein" evidence="1">
    <location>
        <begin position="31"/>
        <end position="531"/>
    </location>
</feature>
<dbReference type="PROSITE" id="PS51318">
    <property type="entry name" value="TAT"/>
    <property type="match status" value="1"/>
</dbReference>
<dbReference type="SUPFAM" id="SSF53187">
    <property type="entry name" value="Zn-dependent exopeptidases"/>
    <property type="match status" value="1"/>
</dbReference>
<keyword evidence="3" id="KW-1185">Reference proteome</keyword>
<evidence type="ECO:0000256" key="1">
    <source>
        <dbReference type="SAM" id="SignalP"/>
    </source>
</evidence>
<dbReference type="Gene3D" id="3.50.30.30">
    <property type="match status" value="1"/>
</dbReference>
<dbReference type="Gene3D" id="3.40.630.10">
    <property type="entry name" value="Zn peptidases"/>
    <property type="match status" value="2"/>
</dbReference>
<reference evidence="3" key="1">
    <citation type="journal article" date="2019" name="Int. J. Syst. Evol. Microbiol.">
        <title>The Global Catalogue of Microorganisms (GCM) 10K type strain sequencing project: providing services to taxonomists for standard genome sequencing and annotation.</title>
        <authorList>
            <consortium name="The Broad Institute Genomics Platform"/>
            <consortium name="The Broad Institute Genome Sequencing Center for Infectious Disease"/>
            <person name="Wu L."/>
            <person name="Ma J."/>
        </authorList>
    </citation>
    <scope>NUCLEOTIDE SEQUENCE [LARGE SCALE GENOMIC DNA]</scope>
    <source>
        <strain evidence="3">CGMCC 1.10759</strain>
    </source>
</reference>
<keyword evidence="1" id="KW-0732">Signal</keyword>
<evidence type="ECO:0000313" key="2">
    <source>
        <dbReference type="EMBL" id="MFC4314213.1"/>
    </source>
</evidence>
<sequence length="531" mass="57524">MMSVTRRDATRGLLAAGACTLLPGSPGAWASDPGIAPLKQSFDPARLPSQDRLWSWIEALNSFGPRLTGSDAHRRSLEFIATELTDIGLQVQRDSYRFRRWHPKRWELSVRETSGSARSVPVSAYFPYSGVTPASGVRAPLVYLGKAPDSFESAAGKIAIVEVDTPDIGWLLRYMMFTCKTPTPDPTADFPDDLSTPLIGGLLKASGIQLSAAGKAGVRGVICVWRGCSEQNALNQYLPFTTPYQDCPALWVGPQSGAQLEAAAKRGAQATLTMEADLDPQALTETLYAVLPGTNAAETIIINTHTDGPNACEENGPAGLLALARYAASLPKEARQRSLVFVFATGHFQMPEVGTQGQSTSAWLRKHPELWDGKQGHAQAVAGLTLEHLGCMEWKDDEQRRHYRATGQLERELVYTTNATMERIYADALRSRTKVRSLTLSPRNKVFIGEGAALYDVGIPSISMCPIPDYLCTAPADGDIGKLDPAFAHQQVTTFAKAMLHMDALPRTALGAPDEQTTNLGGYLLRLALGN</sequence>
<feature type="signal peptide" evidence="1">
    <location>
        <begin position="1"/>
        <end position="30"/>
    </location>
</feature>